<gene>
    <name evidence="2" type="ORF">GCM10011589_46720</name>
</gene>
<evidence type="ECO:0000256" key="1">
    <source>
        <dbReference type="SAM" id="SignalP"/>
    </source>
</evidence>
<comment type="caution">
    <text evidence="2">The sequence shown here is derived from an EMBL/GenBank/DDBJ whole genome shotgun (WGS) entry which is preliminary data.</text>
</comment>
<proteinExistence type="predicted"/>
<evidence type="ECO:0008006" key="4">
    <source>
        <dbReference type="Google" id="ProtNLM"/>
    </source>
</evidence>
<protein>
    <recommendedName>
        <fullName evidence="4">ATP/GTP-binding protein</fullName>
    </recommendedName>
</protein>
<keyword evidence="3" id="KW-1185">Reference proteome</keyword>
<accession>A0ABQ2GBG3</accession>
<dbReference type="Proteomes" id="UP000648663">
    <property type="component" value="Unassembled WGS sequence"/>
</dbReference>
<feature type="signal peptide" evidence="1">
    <location>
        <begin position="1"/>
        <end position="28"/>
    </location>
</feature>
<feature type="chain" id="PRO_5047086036" description="ATP/GTP-binding protein" evidence="1">
    <location>
        <begin position="29"/>
        <end position="319"/>
    </location>
</feature>
<keyword evidence="1" id="KW-0732">Signal</keyword>
<evidence type="ECO:0000313" key="3">
    <source>
        <dbReference type="Proteomes" id="UP000648663"/>
    </source>
</evidence>
<evidence type="ECO:0000313" key="2">
    <source>
        <dbReference type="EMBL" id="GGL84914.1"/>
    </source>
</evidence>
<sequence length="319" mass="32764">MRSLIRAVLLVLSAGLIAVFLTPQTALAAPECSVLNPTTGECIIAIEMPGTPVAPENPAPGQGGGGGQAPAPAACVDDAFFPVPTPVDCVRDGGYWSNDRDCYVAVADPQPPAGDPIYGGNTGGLVYRCSYSVTIGGTGATYFWSDVPPAGPAAPPDPAVLAQQAVDAMQLRAIEIGIVPEAAPGRMGLVGLPTWMWVDQPAENTYGPISRTVAAGGVSVTATAEVRNVVWSMGDGRSVTCTTAGTPYADSYERQSSPDCGHTYTRTSAGQPGGAYTVAATSSWTITWAGGGQTGTIDDISFTQEAQVQIGELQVIQTR</sequence>
<organism evidence="2 3">
    <name type="scientific">Modestobacter marinus</name>
    <dbReference type="NCBI Taxonomy" id="477641"/>
    <lineage>
        <taxon>Bacteria</taxon>
        <taxon>Bacillati</taxon>
        <taxon>Actinomycetota</taxon>
        <taxon>Actinomycetes</taxon>
        <taxon>Geodermatophilales</taxon>
        <taxon>Geodermatophilaceae</taxon>
        <taxon>Modestobacter</taxon>
    </lineage>
</organism>
<name>A0ABQ2GBG3_9ACTN</name>
<reference evidence="3" key="1">
    <citation type="journal article" date="2019" name="Int. J. Syst. Evol. Microbiol.">
        <title>The Global Catalogue of Microorganisms (GCM) 10K type strain sequencing project: providing services to taxonomists for standard genome sequencing and annotation.</title>
        <authorList>
            <consortium name="The Broad Institute Genomics Platform"/>
            <consortium name="The Broad Institute Genome Sequencing Center for Infectious Disease"/>
            <person name="Wu L."/>
            <person name="Ma J."/>
        </authorList>
    </citation>
    <scope>NUCLEOTIDE SEQUENCE [LARGE SCALE GENOMIC DNA]</scope>
    <source>
        <strain evidence="3">CGMCC 4.5581</strain>
    </source>
</reference>
<dbReference type="EMBL" id="BMMI01000015">
    <property type="protein sequence ID" value="GGL84914.1"/>
    <property type="molecule type" value="Genomic_DNA"/>
</dbReference>